<protein>
    <submittedName>
        <fullName evidence="2">Uncharacterized protein</fullName>
    </submittedName>
</protein>
<name>A0AAE0L6X3_9CHLO</name>
<evidence type="ECO:0000313" key="2">
    <source>
        <dbReference type="EMBL" id="KAK3274308.1"/>
    </source>
</evidence>
<dbReference type="Proteomes" id="UP001190700">
    <property type="component" value="Unassembled WGS sequence"/>
</dbReference>
<feature type="region of interest" description="Disordered" evidence="1">
    <location>
        <begin position="13"/>
        <end position="74"/>
    </location>
</feature>
<reference evidence="2 3" key="1">
    <citation type="journal article" date="2015" name="Genome Biol. Evol.">
        <title>Comparative Genomics of a Bacterivorous Green Alga Reveals Evolutionary Causalities and Consequences of Phago-Mixotrophic Mode of Nutrition.</title>
        <authorList>
            <person name="Burns J.A."/>
            <person name="Paasch A."/>
            <person name="Narechania A."/>
            <person name="Kim E."/>
        </authorList>
    </citation>
    <scope>NUCLEOTIDE SEQUENCE [LARGE SCALE GENOMIC DNA]</scope>
    <source>
        <strain evidence="2 3">PLY_AMNH</strain>
    </source>
</reference>
<organism evidence="2 3">
    <name type="scientific">Cymbomonas tetramitiformis</name>
    <dbReference type="NCBI Taxonomy" id="36881"/>
    <lineage>
        <taxon>Eukaryota</taxon>
        <taxon>Viridiplantae</taxon>
        <taxon>Chlorophyta</taxon>
        <taxon>Pyramimonadophyceae</taxon>
        <taxon>Pyramimonadales</taxon>
        <taxon>Pyramimonadaceae</taxon>
        <taxon>Cymbomonas</taxon>
    </lineage>
</organism>
<evidence type="ECO:0000256" key="1">
    <source>
        <dbReference type="SAM" id="MobiDB-lite"/>
    </source>
</evidence>
<gene>
    <name evidence="2" type="ORF">CYMTET_17507</name>
</gene>
<feature type="compositionally biased region" description="Polar residues" evidence="1">
    <location>
        <begin position="54"/>
        <end position="74"/>
    </location>
</feature>
<comment type="caution">
    <text evidence="2">The sequence shown here is derived from an EMBL/GenBank/DDBJ whole genome shotgun (WGS) entry which is preliminary data.</text>
</comment>
<keyword evidence="3" id="KW-1185">Reference proteome</keyword>
<dbReference type="EMBL" id="LGRX02007800">
    <property type="protein sequence ID" value="KAK3274308.1"/>
    <property type="molecule type" value="Genomic_DNA"/>
</dbReference>
<dbReference type="AlphaFoldDB" id="A0AAE0L6X3"/>
<accession>A0AAE0L6X3</accession>
<feature type="compositionally biased region" description="Low complexity" evidence="1">
    <location>
        <begin position="13"/>
        <end position="33"/>
    </location>
</feature>
<proteinExistence type="predicted"/>
<sequence length="163" mass="17615">MSADRISLAIRLRAARTHGGTSPGTSPASSPSGRDASSDPVVPMAALLARPTPVSRSPTSVESRNDESLWTSTPVRASRRPEFTEKLDYAFAHGEELAKLLRCHGFKSNVGLSLDGPDAEADFDVLLSGQQCGLKGALRSERRVRPEMCVSLEMRVCLKCAYR</sequence>
<evidence type="ECO:0000313" key="3">
    <source>
        <dbReference type="Proteomes" id="UP001190700"/>
    </source>
</evidence>